<dbReference type="PANTHER" id="PTHR37984">
    <property type="entry name" value="PROTEIN CBG26694"/>
    <property type="match status" value="1"/>
</dbReference>
<sequence>MNVKLEIDDLLNEFEEAVGVIEYRVDNFHWGTPLAVALKANGKDIKLCANYKVTVNKYLADFNHPLPLIETIFTSLQGGKHFTKLDCKDAYNQLELDDKTGLLLAWSTDIIGIPNVVVFIDDIVVTGKTDEENLNNLREDIILMKDKDHISGILECSKPRNVTEVKSFCSMIN</sequence>
<proteinExistence type="predicted"/>
<reference evidence="1 2" key="1">
    <citation type="journal article" date="2023" name="Insect Mol. Biol.">
        <title>Genome sequencing provides insights into the evolution of gene families encoding plant cell wall-degrading enzymes in longhorned beetles.</title>
        <authorList>
            <person name="Shin N.R."/>
            <person name="Okamura Y."/>
            <person name="Kirsch R."/>
            <person name="Pauchet Y."/>
        </authorList>
    </citation>
    <scope>NUCLEOTIDE SEQUENCE [LARGE SCALE GENOMIC DNA]</scope>
    <source>
        <strain evidence="1">EAD_L_NR</strain>
    </source>
</reference>
<dbReference type="Gene3D" id="3.30.70.270">
    <property type="match status" value="1"/>
</dbReference>
<name>A0AAV8V583_9CUCU</name>
<comment type="caution">
    <text evidence="1">The sequence shown here is derived from an EMBL/GenBank/DDBJ whole genome shotgun (WGS) entry which is preliminary data.</text>
</comment>
<dbReference type="InterPro" id="IPR043502">
    <property type="entry name" value="DNA/RNA_pol_sf"/>
</dbReference>
<accession>A0AAV8V583</accession>
<dbReference type="PANTHER" id="PTHR37984:SF5">
    <property type="entry name" value="PROTEIN NYNRIN-LIKE"/>
    <property type="match status" value="1"/>
</dbReference>
<dbReference type="AlphaFoldDB" id="A0AAV8V583"/>
<dbReference type="Proteomes" id="UP001159042">
    <property type="component" value="Unassembled WGS sequence"/>
</dbReference>
<evidence type="ECO:0000313" key="2">
    <source>
        <dbReference type="Proteomes" id="UP001159042"/>
    </source>
</evidence>
<dbReference type="GO" id="GO:0071897">
    <property type="term" value="P:DNA biosynthetic process"/>
    <property type="evidence" value="ECO:0007669"/>
    <property type="project" value="UniProtKB-ARBA"/>
</dbReference>
<evidence type="ECO:0000313" key="1">
    <source>
        <dbReference type="EMBL" id="KAJ8909317.1"/>
    </source>
</evidence>
<protein>
    <recommendedName>
        <fullName evidence="3">Reverse transcriptase domain-containing protein</fullName>
    </recommendedName>
</protein>
<organism evidence="1 2">
    <name type="scientific">Exocentrus adspersus</name>
    <dbReference type="NCBI Taxonomy" id="1586481"/>
    <lineage>
        <taxon>Eukaryota</taxon>
        <taxon>Metazoa</taxon>
        <taxon>Ecdysozoa</taxon>
        <taxon>Arthropoda</taxon>
        <taxon>Hexapoda</taxon>
        <taxon>Insecta</taxon>
        <taxon>Pterygota</taxon>
        <taxon>Neoptera</taxon>
        <taxon>Endopterygota</taxon>
        <taxon>Coleoptera</taxon>
        <taxon>Polyphaga</taxon>
        <taxon>Cucujiformia</taxon>
        <taxon>Chrysomeloidea</taxon>
        <taxon>Cerambycidae</taxon>
        <taxon>Lamiinae</taxon>
        <taxon>Acanthocinini</taxon>
        <taxon>Exocentrus</taxon>
    </lineage>
</organism>
<dbReference type="EMBL" id="JANEYG010000650">
    <property type="protein sequence ID" value="KAJ8909317.1"/>
    <property type="molecule type" value="Genomic_DNA"/>
</dbReference>
<dbReference type="SUPFAM" id="SSF56672">
    <property type="entry name" value="DNA/RNA polymerases"/>
    <property type="match status" value="1"/>
</dbReference>
<gene>
    <name evidence="1" type="ORF">NQ315_011665</name>
</gene>
<dbReference type="InterPro" id="IPR043128">
    <property type="entry name" value="Rev_trsase/Diguanyl_cyclase"/>
</dbReference>
<dbReference type="InterPro" id="IPR050951">
    <property type="entry name" value="Retrovirus_Pol_polyprotein"/>
</dbReference>
<evidence type="ECO:0008006" key="3">
    <source>
        <dbReference type="Google" id="ProtNLM"/>
    </source>
</evidence>
<keyword evidence="2" id="KW-1185">Reference proteome</keyword>